<evidence type="ECO:0000256" key="3">
    <source>
        <dbReference type="ARBA" id="ARBA00023125"/>
    </source>
</evidence>
<dbReference type="EMBL" id="JAHWXN010000001">
    <property type="protein sequence ID" value="MCK2037095.1"/>
    <property type="molecule type" value="Genomic_DNA"/>
</dbReference>
<comment type="similarity">
    <text evidence="1">Belongs to the 'phage' integrase family.</text>
</comment>
<accession>A0ABT0FGB4</accession>
<dbReference type="Pfam" id="PF00589">
    <property type="entry name" value="Phage_integrase"/>
    <property type="match status" value="1"/>
</dbReference>
<dbReference type="InterPro" id="IPR013762">
    <property type="entry name" value="Integrase-like_cat_sf"/>
</dbReference>
<dbReference type="Gene3D" id="1.10.443.10">
    <property type="entry name" value="Intergrase catalytic core"/>
    <property type="match status" value="1"/>
</dbReference>
<feature type="domain" description="Tyr recombinase" evidence="6">
    <location>
        <begin position="159"/>
        <end position="344"/>
    </location>
</feature>
<comment type="caution">
    <text evidence="8">The sequence shown here is derived from an EMBL/GenBank/DDBJ whole genome shotgun (WGS) entry which is preliminary data.</text>
</comment>
<dbReference type="Gene3D" id="1.10.150.130">
    <property type="match status" value="1"/>
</dbReference>
<dbReference type="PANTHER" id="PTHR30349">
    <property type="entry name" value="PHAGE INTEGRASE-RELATED"/>
    <property type="match status" value="1"/>
</dbReference>
<evidence type="ECO:0000259" key="7">
    <source>
        <dbReference type="PROSITE" id="PS51900"/>
    </source>
</evidence>
<dbReference type="InterPro" id="IPR004107">
    <property type="entry name" value="Integrase_SAM-like_N"/>
</dbReference>
<evidence type="ECO:0000256" key="5">
    <source>
        <dbReference type="PROSITE-ProRule" id="PRU01248"/>
    </source>
</evidence>
<gene>
    <name evidence="8" type="ORF">KZC51_13235</name>
</gene>
<dbReference type="InterPro" id="IPR044068">
    <property type="entry name" value="CB"/>
</dbReference>
<dbReference type="Pfam" id="PF14659">
    <property type="entry name" value="Phage_int_SAM_3"/>
    <property type="match status" value="1"/>
</dbReference>
<keyword evidence="9" id="KW-1185">Reference proteome</keyword>
<evidence type="ECO:0000259" key="6">
    <source>
        <dbReference type="PROSITE" id="PS51898"/>
    </source>
</evidence>
<dbReference type="PROSITE" id="PS51898">
    <property type="entry name" value="TYR_RECOMBINASE"/>
    <property type="match status" value="1"/>
</dbReference>
<feature type="domain" description="Core-binding (CB)" evidence="7">
    <location>
        <begin position="58"/>
        <end position="138"/>
    </location>
</feature>
<dbReference type="RefSeq" id="WP_247630415.1">
    <property type="nucleotide sequence ID" value="NZ_JAHWXN010000001.1"/>
</dbReference>
<evidence type="ECO:0000256" key="1">
    <source>
        <dbReference type="ARBA" id="ARBA00008857"/>
    </source>
</evidence>
<dbReference type="PROSITE" id="PS51900">
    <property type="entry name" value="CB"/>
    <property type="match status" value="1"/>
</dbReference>
<dbReference type="InterPro" id="IPR010998">
    <property type="entry name" value="Integrase_recombinase_N"/>
</dbReference>
<proteinExistence type="inferred from homology"/>
<dbReference type="SUPFAM" id="SSF56349">
    <property type="entry name" value="DNA breaking-rejoining enzymes"/>
    <property type="match status" value="1"/>
</dbReference>
<dbReference type="InterPro" id="IPR002104">
    <property type="entry name" value="Integrase_catalytic"/>
</dbReference>
<name>A0ABT0FGB4_9MICO</name>
<keyword evidence="4" id="KW-0233">DNA recombination</keyword>
<dbReference type="InterPro" id="IPR050090">
    <property type="entry name" value="Tyrosine_recombinase_XerCD"/>
</dbReference>
<evidence type="ECO:0000256" key="4">
    <source>
        <dbReference type="ARBA" id="ARBA00023172"/>
    </source>
</evidence>
<keyword evidence="2" id="KW-0229">DNA integration</keyword>
<dbReference type="InterPro" id="IPR011010">
    <property type="entry name" value="DNA_brk_join_enz"/>
</dbReference>
<dbReference type="Proteomes" id="UP001300096">
    <property type="component" value="Unassembled WGS sequence"/>
</dbReference>
<sequence>MSTKKYRARIWNPEIKKKIDLGYYDSEEERDLVEAQAKLDLSQHRTPKVIEDRSRGGELFVTFAERTLLDRKRRVTLSTWTNYQAMLRKWVIPTFGQMKLRDITPRDIDRWFNEVLPQGSPSNGQRYSILSMVMIRAVKMQEIPSNPCIVEGVAATKTKRRPTWSWSDFQVLYEAAATDQERALLWALAGSGCRIGEALALNVEDIDMPNSEIVVSHHMVRTQRVQGTKAHPEQVRYLTIPPQAPEALQTHLNGSGRAMDQPVFVNSRGGRLGYDRARRTFDSIRSSRGLDDLVIHDLRHLSLTAFGKTGATLAEIMQRGGHSDMRTALRYQHASRDRDRALVQRMAEMIP</sequence>
<organism evidence="8 9">
    <name type="scientific">Microbacterium croceum</name>
    <dbReference type="NCBI Taxonomy" id="2851645"/>
    <lineage>
        <taxon>Bacteria</taxon>
        <taxon>Bacillati</taxon>
        <taxon>Actinomycetota</taxon>
        <taxon>Actinomycetes</taxon>
        <taxon>Micrococcales</taxon>
        <taxon>Microbacteriaceae</taxon>
        <taxon>Microbacterium</taxon>
    </lineage>
</organism>
<protein>
    <submittedName>
        <fullName evidence="8">Tyrosine-type recombinase/integrase</fullName>
    </submittedName>
</protein>
<dbReference type="CDD" id="cd00397">
    <property type="entry name" value="DNA_BRE_C"/>
    <property type="match status" value="1"/>
</dbReference>
<dbReference type="PANTHER" id="PTHR30349:SF64">
    <property type="entry name" value="PROPHAGE INTEGRASE INTD-RELATED"/>
    <property type="match status" value="1"/>
</dbReference>
<evidence type="ECO:0000313" key="8">
    <source>
        <dbReference type="EMBL" id="MCK2037095.1"/>
    </source>
</evidence>
<evidence type="ECO:0000256" key="2">
    <source>
        <dbReference type="ARBA" id="ARBA00022908"/>
    </source>
</evidence>
<evidence type="ECO:0000313" key="9">
    <source>
        <dbReference type="Proteomes" id="UP001300096"/>
    </source>
</evidence>
<reference evidence="8 9" key="1">
    <citation type="submission" date="2021-06" db="EMBL/GenBank/DDBJ databases">
        <title>Genome-based taxonomic framework of Microbacterium strains isolated from marine environment, the description of four new species and reclassification of four preexisting species.</title>
        <authorList>
            <person name="Lee S.D."/>
            <person name="Kim S.-M."/>
            <person name="Byeon Y.-S."/>
            <person name="Yang H.L."/>
            <person name="Kim I.S."/>
        </authorList>
    </citation>
    <scope>NUCLEOTIDE SEQUENCE [LARGE SCALE GENOMIC DNA]</scope>
    <source>
        <strain evidence="8 9">SSW1-49</strain>
    </source>
</reference>
<keyword evidence="3 5" id="KW-0238">DNA-binding</keyword>